<keyword evidence="4" id="KW-0963">Cytoplasm</keyword>
<gene>
    <name evidence="13" type="ORF">A9R00_10365</name>
</gene>
<organism evidence="13 14">
    <name type="scientific">Oleispira antarctica</name>
    <dbReference type="NCBI Taxonomy" id="188908"/>
    <lineage>
        <taxon>Bacteria</taxon>
        <taxon>Pseudomonadati</taxon>
        <taxon>Pseudomonadota</taxon>
        <taxon>Gammaproteobacteria</taxon>
        <taxon>Oceanospirillales</taxon>
        <taxon>Oceanospirillaceae</taxon>
        <taxon>Oleispira</taxon>
    </lineage>
</organism>
<keyword evidence="8" id="KW-0238">DNA-binding</keyword>
<keyword evidence="10" id="KW-0804">Transcription</keyword>
<evidence type="ECO:0000256" key="11">
    <source>
        <dbReference type="ARBA" id="ARBA00023167"/>
    </source>
</evidence>
<reference evidence="14" key="1">
    <citation type="journal article" date="2017" name="Proc. Natl. Acad. Sci. U.S.A.">
        <title>Simulation of Deepwater Horizon oil plume reveals substrate specialization within a complex community of hydrocarbon degraders.</title>
        <authorList>
            <person name="Hu P."/>
            <person name="Dubinsky E.A."/>
            <person name="Probst A.J."/>
            <person name="Wang J."/>
            <person name="Sieber C.M.K."/>
            <person name="Tom L.M."/>
            <person name="Gardinali P."/>
            <person name="Banfield J.F."/>
            <person name="Atlas R.M."/>
            <person name="Andersen G.L."/>
        </authorList>
    </citation>
    <scope>NUCLEOTIDE SEQUENCE [LARGE SCALE GENOMIC DNA]</scope>
</reference>
<sequence>MLEIKHLKTVRALRDGGSLVEAAKRLHLTQSALSHQLKDVEERLGLSLFVRKTKPIRFTRAGEHILELADKVIPQLEKTSREIKKLAGGQAGRLHMAIECHSCFDWLMPAINSFRDQWPEVEIDLMASFHFEPLPALARGDLDLVVTADPTPMPGIHYQPLFRYQALLAIANQHKLVDCKHVEAEDLADQTLIHYPVERKRLDIFTQFLDPKGIEPIGTRQADLTLMIVQLVASGRGVACLPNWALQPYLNAGLISSKPLGKSGVWPTLYAAIRKDQMETSYMKDFLQQSLQACNENLVGIEPVK</sequence>
<dbReference type="InterPro" id="IPR000847">
    <property type="entry name" value="LysR_HTH_N"/>
</dbReference>
<dbReference type="GO" id="GO:0009086">
    <property type="term" value="P:methionine biosynthetic process"/>
    <property type="evidence" value="ECO:0007669"/>
    <property type="project" value="UniProtKB-KW"/>
</dbReference>
<dbReference type="Proteomes" id="UP000227088">
    <property type="component" value="Unassembled WGS sequence"/>
</dbReference>
<keyword evidence="9" id="KW-0010">Activator</keyword>
<feature type="domain" description="HTH lysR-type" evidence="12">
    <location>
        <begin position="2"/>
        <end position="59"/>
    </location>
</feature>
<dbReference type="AlphaFoldDB" id="A0A1Y5HML3"/>
<dbReference type="PANTHER" id="PTHR30126:SF25">
    <property type="entry name" value="HTH-TYPE TRANSCRIPTIONAL REGULATOR METR"/>
    <property type="match status" value="1"/>
</dbReference>
<evidence type="ECO:0000256" key="6">
    <source>
        <dbReference type="ARBA" id="ARBA00022605"/>
    </source>
</evidence>
<keyword evidence="5" id="KW-0678">Repressor</keyword>
<dbReference type="GO" id="GO:0003700">
    <property type="term" value="F:DNA-binding transcription factor activity"/>
    <property type="evidence" value="ECO:0007669"/>
    <property type="project" value="InterPro"/>
</dbReference>
<comment type="similarity">
    <text evidence="2">Belongs to the LysR transcriptional regulatory family.</text>
</comment>
<evidence type="ECO:0000256" key="5">
    <source>
        <dbReference type="ARBA" id="ARBA00022491"/>
    </source>
</evidence>
<dbReference type="PANTHER" id="PTHR30126">
    <property type="entry name" value="HTH-TYPE TRANSCRIPTIONAL REGULATOR"/>
    <property type="match status" value="1"/>
</dbReference>
<name>A0A1Y5HML3_OLEAN</name>
<evidence type="ECO:0000256" key="8">
    <source>
        <dbReference type="ARBA" id="ARBA00023125"/>
    </source>
</evidence>
<evidence type="ECO:0000256" key="4">
    <source>
        <dbReference type="ARBA" id="ARBA00022490"/>
    </source>
</evidence>
<dbReference type="GO" id="GO:0000976">
    <property type="term" value="F:transcription cis-regulatory region binding"/>
    <property type="evidence" value="ECO:0007669"/>
    <property type="project" value="TreeGrafter"/>
</dbReference>
<dbReference type="CDD" id="cd08441">
    <property type="entry name" value="PBP2_MetR"/>
    <property type="match status" value="1"/>
</dbReference>
<protein>
    <recommendedName>
        <fullName evidence="3">HTH-type transcriptional regulator MetR</fullName>
    </recommendedName>
</protein>
<dbReference type="SUPFAM" id="SSF46785">
    <property type="entry name" value="Winged helix' DNA-binding domain"/>
    <property type="match status" value="1"/>
</dbReference>
<dbReference type="EMBL" id="MABE01000603">
    <property type="protein sequence ID" value="OUS38546.1"/>
    <property type="molecule type" value="Genomic_DNA"/>
</dbReference>
<dbReference type="Gene3D" id="3.40.190.10">
    <property type="entry name" value="Periplasmic binding protein-like II"/>
    <property type="match status" value="1"/>
</dbReference>
<dbReference type="SUPFAM" id="SSF53850">
    <property type="entry name" value="Periplasmic binding protein-like II"/>
    <property type="match status" value="1"/>
</dbReference>
<evidence type="ECO:0000256" key="1">
    <source>
        <dbReference type="ARBA" id="ARBA00004496"/>
    </source>
</evidence>
<keyword evidence="6" id="KW-0028">Amino-acid biosynthesis</keyword>
<comment type="caution">
    <text evidence="13">The sequence shown here is derived from an EMBL/GenBank/DDBJ whole genome shotgun (WGS) entry which is preliminary data.</text>
</comment>
<dbReference type="InterPro" id="IPR005119">
    <property type="entry name" value="LysR_subst-bd"/>
</dbReference>
<evidence type="ECO:0000256" key="10">
    <source>
        <dbReference type="ARBA" id="ARBA00023163"/>
    </source>
</evidence>
<evidence type="ECO:0000256" key="7">
    <source>
        <dbReference type="ARBA" id="ARBA00023015"/>
    </source>
</evidence>
<dbReference type="InterPro" id="IPR037406">
    <property type="entry name" value="MetR_PBP2"/>
</dbReference>
<evidence type="ECO:0000313" key="13">
    <source>
        <dbReference type="EMBL" id="OUS38546.1"/>
    </source>
</evidence>
<dbReference type="PRINTS" id="PR00039">
    <property type="entry name" value="HTHLYSR"/>
</dbReference>
<evidence type="ECO:0000259" key="12">
    <source>
        <dbReference type="PROSITE" id="PS50931"/>
    </source>
</evidence>
<comment type="subcellular location">
    <subcellularLocation>
        <location evidence="1">Cytoplasm</location>
    </subcellularLocation>
</comment>
<dbReference type="InterPro" id="IPR036388">
    <property type="entry name" value="WH-like_DNA-bd_sf"/>
</dbReference>
<evidence type="ECO:0000256" key="2">
    <source>
        <dbReference type="ARBA" id="ARBA00009437"/>
    </source>
</evidence>
<accession>A0A1Y5HML3</accession>
<keyword evidence="11" id="KW-0486">Methionine biosynthesis</keyword>
<dbReference type="PROSITE" id="PS50931">
    <property type="entry name" value="HTH_LYSR"/>
    <property type="match status" value="1"/>
</dbReference>
<evidence type="ECO:0000313" key="14">
    <source>
        <dbReference type="Proteomes" id="UP000227088"/>
    </source>
</evidence>
<dbReference type="GO" id="GO:0005737">
    <property type="term" value="C:cytoplasm"/>
    <property type="evidence" value="ECO:0007669"/>
    <property type="project" value="UniProtKB-SubCell"/>
</dbReference>
<evidence type="ECO:0000256" key="3">
    <source>
        <dbReference type="ARBA" id="ARBA00019365"/>
    </source>
</evidence>
<dbReference type="Pfam" id="PF00126">
    <property type="entry name" value="HTH_1"/>
    <property type="match status" value="1"/>
</dbReference>
<proteinExistence type="inferred from homology"/>
<keyword evidence="7" id="KW-0805">Transcription regulation</keyword>
<dbReference type="Pfam" id="PF03466">
    <property type="entry name" value="LysR_substrate"/>
    <property type="match status" value="1"/>
</dbReference>
<dbReference type="InterPro" id="IPR036390">
    <property type="entry name" value="WH_DNA-bd_sf"/>
</dbReference>
<dbReference type="Gene3D" id="1.10.10.10">
    <property type="entry name" value="Winged helix-like DNA-binding domain superfamily/Winged helix DNA-binding domain"/>
    <property type="match status" value="1"/>
</dbReference>
<evidence type="ECO:0000256" key="9">
    <source>
        <dbReference type="ARBA" id="ARBA00023159"/>
    </source>
</evidence>